<keyword evidence="1" id="KW-1133">Transmembrane helix</keyword>
<dbReference type="EMBL" id="VWSE01000006">
    <property type="protein sequence ID" value="KAB0288310.1"/>
    <property type="molecule type" value="Genomic_DNA"/>
</dbReference>
<accession>A0A5N3R210</accession>
<proteinExistence type="predicted"/>
<feature type="transmembrane region" description="Helical" evidence="1">
    <location>
        <begin position="73"/>
        <end position="94"/>
    </location>
</feature>
<evidence type="ECO:0000313" key="3">
    <source>
        <dbReference type="Proteomes" id="UP000326789"/>
    </source>
</evidence>
<feature type="transmembrane region" description="Helical" evidence="1">
    <location>
        <begin position="47"/>
        <end position="66"/>
    </location>
</feature>
<sequence length="127" mass="13651">MSKLLVYATAVFFIVYGALFLLIPTGMAYWITGAELDPASAVIDVRATYGGAQLAIGLMMFLVVKLKGDVELGLIFVAVVLLAMAFGRLVGLWSDGEANLVMYLYLVGELLFGALALVLRSKDKIKA</sequence>
<feature type="transmembrane region" description="Helical" evidence="1">
    <location>
        <begin position="100"/>
        <end position="119"/>
    </location>
</feature>
<reference evidence="2 3" key="1">
    <citation type="submission" date="2019-09" db="EMBL/GenBank/DDBJ databases">
        <title>Whole genome sequence of Vibrio fortis.</title>
        <authorList>
            <person name="Das S.K."/>
        </authorList>
    </citation>
    <scope>NUCLEOTIDE SEQUENCE [LARGE SCALE GENOMIC DNA]</scope>
    <source>
        <strain evidence="2 3">AN60</strain>
    </source>
</reference>
<protein>
    <submittedName>
        <fullName evidence="2">DUF4345 domain-containing protein</fullName>
    </submittedName>
</protein>
<dbReference type="RefSeq" id="WP_150870164.1">
    <property type="nucleotide sequence ID" value="NZ_VWSE01000006.1"/>
</dbReference>
<gene>
    <name evidence="2" type="ORF">F2P58_12745</name>
</gene>
<dbReference type="Pfam" id="PF14248">
    <property type="entry name" value="DUF4345"/>
    <property type="match status" value="1"/>
</dbReference>
<keyword evidence="1" id="KW-0812">Transmembrane</keyword>
<evidence type="ECO:0000256" key="1">
    <source>
        <dbReference type="SAM" id="Phobius"/>
    </source>
</evidence>
<name>A0A5N3R210_9VIBR</name>
<dbReference type="AlphaFoldDB" id="A0A5N3R210"/>
<dbReference type="InterPro" id="IPR025597">
    <property type="entry name" value="DUF4345"/>
</dbReference>
<evidence type="ECO:0000313" key="2">
    <source>
        <dbReference type="EMBL" id="KAB0288310.1"/>
    </source>
</evidence>
<dbReference type="Proteomes" id="UP000326789">
    <property type="component" value="Unassembled WGS sequence"/>
</dbReference>
<keyword evidence="1" id="KW-0472">Membrane</keyword>
<organism evidence="2 3">
    <name type="scientific">Vibrio fortis</name>
    <dbReference type="NCBI Taxonomy" id="212667"/>
    <lineage>
        <taxon>Bacteria</taxon>
        <taxon>Pseudomonadati</taxon>
        <taxon>Pseudomonadota</taxon>
        <taxon>Gammaproteobacteria</taxon>
        <taxon>Vibrionales</taxon>
        <taxon>Vibrionaceae</taxon>
        <taxon>Vibrio</taxon>
    </lineage>
</organism>
<feature type="transmembrane region" description="Helical" evidence="1">
    <location>
        <begin position="7"/>
        <end position="31"/>
    </location>
</feature>
<comment type="caution">
    <text evidence="2">The sequence shown here is derived from an EMBL/GenBank/DDBJ whole genome shotgun (WGS) entry which is preliminary data.</text>
</comment>